<comment type="caution">
    <text evidence="1">The sequence shown here is derived from an EMBL/GenBank/DDBJ whole genome shotgun (WGS) entry which is preliminary data.</text>
</comment>
<organism evidence="1 2">
    <name type="scientific">Flavobacterium yafengii</name>
    <dbReference type="NCBI Taxonomy" id="3041253"/>
    <lineage>
        <taxon>Bacteria</taxon>
        <taxon>Pseudomonadati</taxon>
        <taxon>Bacteroidota</taxon>
        <taxon>Flavobacteriia</taxon>
        <taxon>Flavobacteriales</taxon>
        <taxon>Flavobacteriaceae</taxon>
        <taxon>Flavobacterium</taxon>
    </lineage>
</organism>
<dbReference type="AlphaFoldDB" id="A0AAW6TEY1"/>
<gene>
    <name evidence="1" type="ORF">QLS97_00960</name>
</gene>
<evidence type="ECO:0000313" key="1">
    <source>
        <dbReference type="EMBL" id="MDI5948206.1"/>
    </source>
</evidence>
<reference evidence="1 2" key="1">
    <citation type="submission" date="2023-04" db="EMBL/GenBank/DDBJ databases">
        <title>Two novel species of Flavobacterium.</title>
        <authorList>
            <person name="Liu Q."/>
            <person name="Xin Y.-H."/>
        </authorList>
    </citation>
    <scope>NUCLEOTIDE SEQUENCE [LARGE SCALE GENOMIC DNA]</scope>
    <source>
        <strain evidence="1 2">LB2P87</strain>
    </source>
</reference>
<evidence type="ECO:0000313" key="2">
    <source>
        <dbReference type="Proteomes" id="UP001228643"/>
    </source>
</evidence>
<name>A0AAW6TEY1_9FLAO</name>
<dbReference type="RefSeq" id="WP_282713828.1">
    <property type="nucleotide sequence ID" value="NZ_JASCRY010000001.1"/>
</dbReference>
<dbReference type="Proteomes" id="UP001228643">
    <property type="component" value="Unassembled WGS sequence"/>
</dbReference>
<keyword evidence="2" id="KW-1185">Reference proteome</keyword>
<accession>A0AAW6TEY1</accession>
<protein>
    <submittedName>
        <fullName evidence="1">Uncharacterized protein</fullName>
    </submittedName>
</protein>
<sequence length="129" mass="15185">MKGIKLSILFSIMFFFVFSFWTVNAQEKIVNSTDALLKEAIYNENRVKVLNFSLKEFDALFFEFSDKKSNPNLVLTKEEFYKYTIQIAVFSGRLATLYPDQKEIAAENKKKWFAENYEDYLLSKASQKK</sequence>
<dbReference type="EMBL" id="JASCRY010000001">
    <property type="protein sequence ID" value="MDI5948206.1"/>
    <property type="molecule type" value="Genomic_DNA"/>
</dbReference>
<proteinExistence type="predicted"/>